<gene>
    <name evidence="2" type="ORF">H257_12849</name>
</gene>
<dbReference type="RefSeq" id="XP_009838495.1">
    <property type="nucleotide sequence ID" value="XM_009840193.1"/>
</dbReference>
<keyword evidence="1" id="KW-1133">Transmembrane helix</keyword>
<evidence type="ECO:0000313" key="2">
    <source>
        <dbReference type="EMBL" id="ETV72052.1"/>
    </source>
</evidence>
<dbReference type="AlphaFoldDB" id="W4FX48"/>
<sequence>MIRFILTNGKLPLAHPWRAINALHSPSFSGGDMRLNFGQYIFLFGVSIGSLFAGSIAMHAVLKPDLTIPDLAADDLDDNDRKK</sequence>
<dbReference type="OrthoDB" id="163992at2759"/>
<dbReference type="InterPro" id="IPR027858">
    <property type="entry name" value="BRAWNIN"/>
</dbReference>
<accession>W4FX48</accession>
<dbReference type="GeneID" id="20814845"/>
<dbReference type="Pfam" id="PF14990">
    <property type="entry name" value="DUF4516"/>
    <property type="match status" value="1"/>
</dbReference>
<feature type="transmembrane region" description="Helical" evidence="1">
    <location>
        <begin position="40"/>
        <end position="62"/>
    </location>
</feature>
<dbReference type="GO" id="GO:0005739">
    <property type="term" value="C:mitochondrion"/>
    <property type="evidence" value="ECO:0007669"/>
    <property type="project" value="GOC"/>
</dbReference>
<dbReference type="VEuPathDB" id="FungiDB:H257_12849"/>
<keyword evidence="1" id="KW-0812">Transmembrane</keyword>
<name>W4FX48_APHAT</name>
<dbReference type="GO" id="GO:0034551">
    <property type="term" value="P:mitochondrial respiratory chain complex III assembly"/>
    <property type="evidence" value="ECO:0007669"/>
    <property type="project" value="InterPro"/>
</dbReference>
<dbReference type="EMBL" id="KI913156">
    <property type="protein sequence ID" value="ETV72052.1"/>
    <property type="molecule type" value="Genomic_DNA"/>
</dbReference>
<reference evidence="2" key="1">
    <citation type="submission" date="2013-12" db="EMBL/GenBank/DDBJ databases">
        <title>The Genome Sequence of Aphanomyces astaci APO3.</title>
        <authorList>
            <consortium name="The Broad Institute Genomics Platform"/>
            <person name="Russ C."/>
            <person name="Tyler B."/>
            <person name="van West P."/>
            <person name="Dieguez-Uribeondo J."/>
            <person name="Young S.K."/>
            <person name="Zeng Q."/>
            <person name="Gargeya S."/>
            <person name="Fitzgerald M."/>
            <person name="Abouelleil A."/>
            <person name="Alvarado L."/>
            <person name="Chapman S.B."/>
            <person name="Gainer-Dewar J."/>
            <person name="Goldberg J."/>
            <person name="Griggs A."/>
            <person name="Gujja S."/>
            <person name="Hansen M."/>
            <person name="Howarth C."/>
            <person name="Imamovic A."/>
            <person name="Ireland A."/>
            <person name="Larimer J."/>
            <person name="McCowan C."/>
            <person name="Murphy C."/>
            <person name="Pearson M."/>
            <person name="Poon T.W."/>
            <person name="Priest M."/>
            <person name="Roberts A."/>
            <person name="Saif S."/>
            <person name="Shea T."/>
            <person name="Sykes S."/>
            <person name="Wortman J."/>
            <person name="Nusbaum C."/>
            <person name="Birren B."/>
        </authorList>
    </citation>
    <scope>NUCLEOTIDE SEQUENCE [LARGE SCALE GENOMIC DNA]</scope>
    <source>
        <strain evidence="2">APO3</strain>
    </source>
</reference>
<evidence type="ECO:0000256" key="1">
    <source>
        <dbReference type="SAM" id="Phobius"/>
    </source>
</evidence>
<organism evidence="2">
    <name type="scientific">Aphanomyces astaci</name>
    <name type="common">Crayfish plague agent</name>
    <dbReference type="NCBI Taxonomy" id="112090"/>
    <lineage>
        <taxon>Eukaryota</taxon>
        <taxon>Sar</taxon>
        <taxon>Stramenopiles</taxon>
        <taxon>Oomycota</taxon>
        <taxon>Saprolegniomycetes</taxon>
        <taxon>Saprolegniales</taxon>
        <taxon>Verrucalvaceae</taxon>
        <taxon>Aphanomyces</taxon>
    </lineage>
</organism>
<protein>
    <submittedName>
        <fullName evidence="2">Uncharacterized protein</fullName>
    </submittedName>
</protein>
<keyword evidence="1" id="KW-0472">Membrane</keyword>
<proteinExistence type="predicted"/>